<feature type="transmembrane region" description="Helical" evidence="6">
    <location>
        <begin position="251"/>
        <end position="272"/>
    </location>
</feature>
<keyword evidence="5 6" id="KW-0472">Membrane</keyword>
<dbReference type="PANTHER" id="PTHR42770:SF7">
    <property type="entry name" value="MEMBRANE PROTEIN"/>
    <property type="match status" value="1"/>
</dbReference>
<reference evidence="7" key="2">
    <citation type="submission" date="2020-09" db="EMBL/GenBank/DDBJ databases">
        <authorList>
            <person name="Sun Q."/>
            <person name="Ohkuma M."/>
        </authorList>
    </citation>
    <scope>NUCLEOTIDE SEQUENCE</scope>
    <source>
        <strain evidence="7">JCM 3346</strain>
    </source>
</reference>
<evidence type="ECO:0000256" key="2">
    <source>
        <dbReference type="ARBA" id="ARBA00022475"/>
    </source>
</evidence>
<feature type="transmembrane region" description="Helical" evidence="6">
    <location>
        <begin position="34"/>
        <end position="56"/>
    </location>
</feature>
<dbReference type="GO" id="GO:0022857">
    <property type="term" value="F:transmembrane transporter activity"/>
    <property type="evidence" value="ECO:0007669"/>
    <property type="project" value="InterPro"/>
</dbReference>
<evidence type="ECO:0000256" key="3">
    <source>
        <dbReference type="ARBA" id="ARBA00022692"/>
    </source>
</evidence>
<dbReference type="Pfam" id="PF13520">
    <property type="entry name" value="AA_permease_2"/>
    <property type="match status" value="1"/>
</dbReference>
<protein>
    <submittedName>
        <fullName evidence="7">Amino acid transporter</fullName>
    </submittedName>
</protein>
<gene>
    <name evidence="7" type="ORF">GCM10010196_20800</name>
</gene>
<feature type="transmembrane region" description="Helical" evidence="6">
    <location>
        <begin position="298"/>
        <end position="320"/>
    </location>
</feature>
<dbReference type="AlphaFoldDB" id="A0A918CIM7"/>
<evidence type="ECO:0000313" key="8">
    <source>
        <dbReference type="Proteomes" id="UP000610303"/>
    </source>
</evidence>
<dbReference type="Gene3D" id="1.20.1740.10">
    <property type="entry name" value="Amino acid/polyamine transporter I"/>
    <property type="match status" value="1"/>
</dbReference>
<name>A0A918CIM7_AGRME</name>
<feature type="transmembrane region" description="Helical" evidence="6">
    <location>
        <begin position="378"/>
        <end position="397"/>
    </location>
</feature>
<feature type="transmembrane region" description="Helical" evidence="6">
    <location>
        <begin position="442"/>
        <end position="462"/>
    </location>
</feature>
<feature type="transmembrane region" description="Helical" evidence="6">
    <location>
        <begin position="165"/>
        <end position="189"/>
    </location>
</feature>
<evidence type="ECO:0000313" key="7">
    <source>
        <dbReference type="EMBL" id="GGR27103.1"/>
    </source>
</evidence>
<proteinExistence type="predicted"/>
<comment type="caution">
    <text evidence="7">The sequence shown here is derived from an EMBL/GenBank/DDBJ whole genome shotgun (WGS) entry which is preliminary data.</text>
</comment>
<evidence type="ECO:0000256" key="1">
    <source>
        <dbReference type="ARBA" id="ARBA00004651"/>
    </source>
</evidence>
<accession>A0A918CIM7</accession>
<dbReference type="RefSeq" id="WP_189085300.1">
    <property type="nucleotide sequence ID" value="NZ_BMRJ01000002.1"/>
</dbReference>
<dbReference type="PIRSF" id="PIRSF006060">
    <property type="entry name" value="AA_transporter"/>
    <property type="match status" value="1"/>
</dbReference>
<feature type="transmembrane region" description="Helical" evidence="6">
    <location>
        <begin position="62"/>
        <end position="83"/>
    </location>
</feature>
<feature type="transmembrane region" description="Helical" evidence="6">
    <location>
        <begin position="209"/>
        <end position="231"/>
    </location>
</feature>
<evidence type="ECO:0000256" key="5">
    <source>
        <dbReference type="ARBA" id="ARBA00023136"/>
    </source>
</evidence>
<dbReference type="Proteomes" id="UP000610303">
    <property type="component" value="Unassembled WGS sequence"/>
</dbReference>
<dbReference type="InterPro" id="IPR050367">
    <property type="entry name" value="APC_superfamily"/>
</dbReference>
<comment type="subcellular location">
    <subcellularLocation>
        <location evidence="1">Cell membrane</location>
        <topology evidence="1">Multi-pass membrane protein</topology>
    </subcellularLocation>
</comment>
<organism evidence="7 8">
    <name type="scientific">Agromyces mediolanus</name>
    <name type="common">Corynebacterium mediolanum</name>
    <dbReference type="NCBI Taxonomy" id="41986"/>
    <lineage>
        <taxon>Bacteria</taxon>
        <taxon>Bacillati</taxon>
        <taxon>Actinomycetota</taxon>
        <taxon>Actinomycetes</taxon>
        <taxon>Micrococcales</taxon>
        <taxon>Microbacteriaceae</taxon>
        <taxon>Agromyces</taxon>
    </lineage>
</organism>
<feature type="transmembrane region" description="Helical" evidence="6">
    <location>
        <begin position="418"/>
        <end position="436"/>
    </location>
</feature>
<keyword evidence="4 6" id="KW-1133">Transmembrane helix</keyword>
<keyword evidence="2" id="KW-1003">Cell membrane</keyword>
<dbReference type="EMBL" id="BMRJ01000002">
    <property type="protein sequence ID" value="GGR27103.1"/>
    <property type="molecule type" value="Genomic_DNA"/>
</dbReference>
<feature type="transmembrane region" description="Helical" evidence="6">
    <location>
        <begin position="354"/>
        <end position="372"/>
    </location>
</feature>
<feature type="transmembrane region" description="Helical" evidence="6">
    <location>
        <begin position="104"/>
        <end position="129"/>
    </location>
</feature>
<evidence type="ECO:0000256" key="4">
    <source>
        <dbReference type="ARBA" id="ARBA00022989"/>
    </source>
</evidence>
<sequence length="483" mass="49742">MTTPTPAGPPALDTAATTTHGAQLSRSLGVGGNVLITLSGISPASSVFILGGAALATYGTGVFWGFLLAGVISLLVAYCYAELGSRHPIAGGDYTLVNRVLGPAAGAAVFFINLITLPLIVAIFGIGVADYLGVAIAGLDPMWTALIVIALATVTACFNIRTNAWVTGAFLFVEMAALAFLALLGFIHIERPVTALLDPQALDAATGGLAPLGIAGLVLAVTQGIFSYNGYGGAIYFAEETRNARRTIARAVLWSALITVVAEIVPLSAILLGADSLEELFGAALPVESFLTARSGEAVSIVILVAIALAIVNAIIAIALQSGRLLFAAARDQAMPAAIARPLATISPTTRMPVRATIVMGVIALAACFVPFDILLNATGSTLAFSYGFIAIAALVVRRRRAGETVPTGGFRMPLWPAPPVVALIAIATIFVVGILDPAQWLSLGLAAGIVAAGFLYYLLYLRSNPGAAHLLEADDDEPEPVK</sequence>
<keyword evidence="3 6" id="KW-0812">Transmembrane</keyword>
<keyword evidence="8" id="KW-1185">Reference proteome</keyword>
<dbReference type="PANTHER" id="PTHR42770">
    <property type="entry name" value="AMINO ACID TRANSPORTER-RELATED"/>
    <property type="match status" value="1"/>
</dbReference>
<dbReference type="InterPro" id="IPR002293">
    <property type="entry name" value="AA/rel_permease1"/>
</dbReference>
<reference evidence="7" key="1">
    <citation type="journal article" date="2014" name="Int. J. Syst. Evol. Microbiol.">
        <title>Complete genome sequence of Corynebacterium casei LMG S-19264T (=DSM 44701T), isolated from a smear-ripened cheese.</title>
        <authorList>
            <consortium name="US DOE Joint Genome Institute (JGI-PGF)"/>
            <person name="Walter F."/>
            <person name="Albersmeier A."/>
            <person name="Kalinowski J."/>
            <person name="Ruckert C."/>
        </authorList>
    </citation>
    <scope>NUCLEOTIDE SEQUENCE</scope>
    <source>
        <strain evidence="7">JCM 3346</strain>
    </source>
</reference>
<feature type="transmembrane region" description="Helical" evidence="6">
    <location>
        <begin position="141"/>
        <end position="158"/>
    </location>
</feature>
<evidence type="ECO:0000256" key="6">
    <source>
        <dbReference type="SAM" id="Phobius"/>
    </source>
</evidence>
<dbReference type="GO" id="GO:0005886">
    <property type="term" value="C:plasma membrane"/>
    <property type="evidence" value="ECO:0007669"/>
    <property type="project" value="UniProtKB-SubCell"/>
</dbReference>